<sequence>MKDKKRRGNKMNLVLIEKIGKGYLYPIEKTEIIKFIS</sequence>
<dbReference type="AlphaFoldDB" id="A0A645JLX8"/>
<comment type="caution">
    <text evidence="1">The sequence shown here is derived from an EMBL/GenBank/DDBJ whole genome shotgun (WGS) entry which is preliminary data.</text>
</comment>
<protein>
    <submittedName>
        <fullName evidence="1">Uncharacterized protein</fullName>
    </submittedName>
</protein>
<reference evidence="1" key="1">
    <citation type="submission" date="2019-08" db="EMBL/GenBank/DDBJ databases">
        <authorList>
            <person name="Kucharzyk K."/>
            <person name="Murdoch R.W."/>
            <person name="Higgins S."/>
            <person name="Loffler F."/>
        </authorList>
    </citation>
    <scope>NUCLEOTIDE SEQUENCE</scope>
</reference>
<organism evidence="1">
    <name type="scientific">bioreactor metagenome</name>
    <dbReference type="NCBI Taxonomy" id="1076179"/>
    <lineage>
        <taxon>unclassified sequences</taxon>
        <taxon>metagenomes</taxon>
        <taxon>ecological metagenomes</taxon>
    </lineage>
</organism>
<name>A0A645JLX8_9ZZZZ</name>
<dbReference type="EMBL" id="VSSQ01145853">
    <property type="protein sequence ID" value="MPN64668.1"/>
    <property type="molecule type" value="Genomic_DNA"/>
</dbReference>
<evidence type="ECO:0000313" key="1">
    <source>
        <dbReference type="EMBL" id="MPN64668.1"/>
    </source>
</evidence>
<gene>
    <name evidence="1" type="ORF">SDC9_212444</name>
</gene>
<accession>A0A645JLX8</accession>
<proteinExistence type="predicted"/>